<evidence type="ECO:0000313" key="1">
    <source>
        <dbReference type="EMBL" id="EEG73085.1"/>
    </source>
</evidence>
<comment type="caution">
    <text evidence="1">The sequence shown here is derived from an EMBL/GenBank/DDBJ whole genome shotgun (WGS) entry which is preliminary data.</text>
</comment>
<accession>C0C411</accession>
<dbReference type="Proteomes" id="UP000004893">
    <property type="component" value="Unassembled WGS sequence"/>
</dbReference>
<dbReference type="Pfam" id="PF02620">
    <property type="entry name" value="YceD"/>
    <property type="match status" value="1"/>
</dbReference>
<gene>
    <name evidence="1" type="ORF">CLOHYLEM_06824</name>
</gene>
<name>C0C411_9FIRM</name>
<dbReference type="STRING" id="553973.CLOHYLEM_06824"/>
<dbReference type="eggNOG" id="COG1399">
    <property type="taxonomic scope" value="Bacteria"/>
</dbReference>
<sequence length="183" mass="20666">MNRGDYMLIDLSEVLSEPHKPLDVTAACTMRTFQGKAGVYPVVPEEDAHITAEYRGSGKLLINGECRLKVLIPCDRCLKEIPVEFDLNFTKRVLVSEPEEDSGQTEEYDEANYIDGYHLDVDKLLYNEILIGWPMKVLCCEDCKGMCSVCGQNLNEGTCDCEDPGLDPRMSVIRDVFKNFKEV</sequence>
<organism evidence="1 2">
    <name type="scientific">[Clostridium] hylemonae DSM 15053</name>
    <dbReference type="NCBI Taxonomy" id="553973"/>
    <lineage>
        <taxon>Bacteria</taxon>
        <taxon>Bacillati</taxon>
        <taxon>Bacillota</taxon>
        <taxon>Clostridia</taxon>
        <taxon>Lachnospirales</taxon>
        <taxon>Lachnospiraceae</taxon>
    </lineage>
</organism>
<dbReference type="InterPro" id="IPR003772">
    <property type="entry name" value="YceD"/>
</dbReference>
<dbReference type="EMBL" id="ABYI02000032">
    <property type="protein sequence ID" value="EEG73085.1"/>
    <property type="molecule type" value="Genomic_DNA"/>
</dbReference>
<dbReference type="HOGENOM" id="CLU_100236_1_1_9"/>
<reference evidence="1" key="2">
    <citation type="submission" date="2013-06" db="EMBL/GenBank/DDBJ databases">
        <title>Draft genome sequence of Clostridium hylemonae (DSM 15053).</title>
        <authorList>
            <person name="Sudarsanam P."/>
            <person name="Ley R."/>
            <person name="Guruge J."/>
            <person name="Turnbaugh P.J."/>
            <person name="Mahowald M."/>
            <person name="Liep D."/>
            <person name="Gordon J."/>
        </authorList>
    </citation>
    <scope>NUCLEOTIDE SEQUENCE</scope>
    <source>
        <strain evidence="1">DSM 15053</strain>
    </source>
</reference>
<reference evidence="1" key="1">
    <citation type="submission" date="2009-02" db="EMBL/GenBank/DDBJ databases">
        <authorList>
            <person name="Fulton L."/>
            <person name="Clifton S."/>
            <person name="Fulton B."/>
            <person name="Xu J."/>
            <person name="Minx P."/>
            <person name="Pepin K.H."/>
            <person name="Johnson M."/>
            <person name="Bhonagiri V."/>
            <person name="Nash W.E."/>
            <person name="Mardis E.R."/>
            <person name="Wilson R.K."/>
        </authorList>
    </citation>
    <scope>NUCLEOTIDE SEQUENCE [LARGE SCALE GENOMIC DNA]</scope>
    <source>
        <strain evidence="1">DSM 15053</strain>
    </source>
</reference>
<keyword evidence="2" id="KW-1185">Reference proteome</keyword>
<proteinExistence type="predicted"/>
<dbReference type="AlphaFoldDB" id="C0C411"/>
<evidence type="ECO:0000313" key="2">
    <source>
        <dbReference type="Proteomes" id="UP000004893"/>
    </source>
</evidence>
<protein>
    <submittedName>
        <fullName evidence="1">ACR, COG1399</fullName>
    </submittedName>
</protein>